<gene>
    <name evidence="7" type="primary">MADS43</name>
</gene>
<evidence type="ECO:0000256" key="3">
    <source>
        <dbReference type="ARBA" id="ARBA00023125"/>
    </source>
</evidence>
<dbReference type="PANTHER" id="PTHR11945">
    <property type="entry name" value="MADS BOX PROTEIN"/>
    <property type="match status" value="1"/>
</dbReference>
<proteinExistence type="predicted"/>
<feature type="domain" description="MADS-box" evidence="6">
    <location>
        <begin position="4"/>
        <end position="58"/>
    </location>
</feature>
<dbReference type="AlphaFoldDB" id="A0A1L1WKX6"/>
<dbReference type="GO" id="GO:0000978">
    <property type="term" value="F:RNA polymerase II cis-regulatory region sequence-specific DNA binding"/>
    <property type="evidence" value="ECO:0007669"/>
    <property type="project" value="TreeGrafter"/>
</dbReference>
<evidence type="ECO:0000256" key="1">
    <source>
        <dbReference type="ARBA" id="ARBA00004123"/>
    </source>
</evidence>
<dbReference type="GO" id="GO:0046983">
    <property type="term" value="F:protein dimerization activity"/>
    <property type="evidence" value="ECO:0007669"/>
    <property type="project" value="InterPro"/>
</dbReference>
<evidence type="ECO:0000259" key="6">
    <source>
        <dbReference type="PROSITE" id="PS50066"/>
    </source>
</evidence>
<keyword evidence="3" id="KW-0238">DNA-binding</keyword>
<dbReference type="EMBL" id="KP241063">
    <property type="protein sequence ID" value="AIZ95389.1"/>
    <property type="molecule type" value="Genomic_DNA"/>
</dbReference>
<dbReference type="InterPro" id="IPR002100">
    <property type="entry name" value="TF_MADSbox"/>
</dbReference>
<dbReference type="GO" id="GO:0005634">
    <property type="term" value="C:nucleus"/>
    <property type="evidence" value="ECO:0007669"/>
    <property type="project" value="UniProtKB-SubCell"/>
</dbReference>
<dbReference type="InterPro" id="IPR036879">
    <property type="entry name" value="TF_MADSbox_sf"/>
</dbReference>
<name>A0A1L1WKX6_9ASPA</name>
<dbReference type="SMART" id="SM00432">
    <property type="entry name" value="MADS"/>
    <property type="match status" value="1"/>
</dbReference>
<comment type="subcellular location">
    <subcellularLocation>
        <location evidence="1">Nucleus</location>
    </subcellularLocation>
</comment>
<dbReference type="GO" id="GO:0045893">
    <property type="term" value="P:positive regulation of DNA-templated transcription"/>
    <property type="evidence" value="ECO:0007669"/>
    <property type="project" value="UniProtKB-ARBA"/>
</dbReference>
<dbReference type="CDD" id="cd00120">
    <property type="entry name" value="MADS"/>
    <property type="match status" value="1"/>
</dbReference>
<keyword evidence="4" id="KW-0804">Transcription</keyword>
<dbReference type="PRINTS" id="PR00404">
    <property type="entry name" value="MADSDOMAIN"/>
</dbReference>
<evidence type="ECO:0000313" key="7">
    <source>
        <dbReference type="EMBL" id="AIZ95389.1"/>
    </source>
</evidence>
<dbReference type="Gene3D" id="3.40.1810.10">
    <property type="entry name" value="Transcription factor, MADS-box"/>
    <property type="match status" value="1"/>
</dbReference>
<evidence type="ECO:0000256" key="2">
    <source>
        <dbReference type="ARBA" id="ARBA00023015"/>
    </source>
</evidence>
<protein>
    <submittedName>
        <fullName evidence="7">MADS43</fullName>
    </submittedName>
</protein>
<evidence type="ECO:0000256" key="4">
    <source>
        <dbReference type="ARBA" id="ARBA00023163"/>
    </source>
</evidence>
<evidence type="ECO:0000256" key="5">
    <source>
        <dbReference type="ARBA" id="ARBA00023242"/>
    </source>
</evidence>
<sequence>MGGKGRKNARNKLKKNYSSRMVCFSKRRKGLMKKTEEISILTGVNISALTISKAGKFYYSDKQVLDSLLCPKLVDISPQKEIEMPSETGTDVDEMIQEFLSSDVPMLNSQLFSEHNISLENVAWESEKGTDVGEMIQELLSSDVEDMFPEPDFSSDNVAWESLFHAVEAYDICEEKEVNNSMNFDYDVQIMGCEELERLEKAIMEDMKMKLSN</sequence>
<reference evidence="7" key="1">
    <citation type="submission" date="2014-11" db="EMBL/GenBank/DDBJ databases">
        <title>Draft genome sequences of the model orchid Erycina pusilla.</title>
        <authorList>
            <person name="Lin C.-S."/>
            <person name="Huang Y.-T."/>
            <person name="Albert V.A."/>
            <person name="Lin S.-Y."/>
            <person name="Ou C.-I."/>
            <person name="Hsu C.-T."/>
            <person name="Liao D.-C."/>
            <person name="Wu F.-H."/>
            <person name="Chang W.-J."/>
            <person name="Shih M.-C."/>
            <person name="Su Y.-H."/>
            <person name="Ho B.-C."/>
            <person name="Yu S.-L."/>
            <person name="Chan M.-T."/>
            <person name="Chen J.J.W."/>
        </authorList>
    </citation>
    <scope>NUCLEOTIDE SEQUENCE</scope>
</reference>
<dbReference type="PANTHER" id="PTHR11945:SF534">
    <property type="entry name" value="MYOCYTE-SPECIFIC ENHANCER FACTOR 2"/>
    <property type="match status" value="1"/>
</dbReference>
<keyword evidence="2" id="KW-0805">Transcription regulation</keyword>
<dbReference type="Pfam" id="PF00319">
    <property type="entry name" value="SRF-TF"/>
    <property type="match status" value="1"/>
</dbReference>
<organism evidence="7">
    <name type="scientific">Erycina pusilla</name>
    <dbReference type="NCBI Taxonomy" id="154679"/>
    <lineage>
        <taxon>Eukaryota</taxon>
        <taxon>Viridiplantae</taxon>
        <taxon>Streptophyta</taxon>
        <taxon>Embryophyta</taxon>
        <taxon>Tracheophyta</taxon>
        <taxon>Spermatophyta</taxon>
        <taxon>Magnoliopsida</taxon>
        <taxon>Liliopsida</taxon>
        <taxon>Asparagales</taxon>
        <taxon>Orchidaceae</taxon>
        <taxon>Epidendroideae</taxon>
        <taxon>Cymbidieae</taxon>
        <taxon>Oncidiinae</taxon>
        <taxon>Erycina</taxon>
    </lineage>
</organism>
<dbReference type="GO" id="GO:0000981">
    <property type="term" value="F:DNA-binding transcription factor activity, RNA polymerase II-specific"/>
    <property type="evidence" value="ECO:0007669"/>
    <property type="project" value="TreeGrafter"/>
</dbReference>
<dbReference type="PROSITE" id="PS50066">
    <property type="entry name" value="MADS_BOX_2"/>
    <property type="match status" value="1"/>
</dbReference>
<dbReference type="SUPFAM" id="SSF55455">
    <property type="entry name" value="SRF-like"/>
    <property type="match status" value="1"/>
</dbReference>
<keyword evidence="5" id="KW-0539">Nucleus</keyword>
<accession>A0A1L1WKX6</accession>